<dbReference type="RefSeq" id="WP_106341682.1">
    <property type="nucleotide sequence ID" value="NZ_PVTZ01000002.1"/>
</dbReference>
<feature type="domain" description="CYTH" evidence="1">
    <location>
        <begin position="2"/>
        <end position="167"/>
    </location>
</feature>
<evidence type="ECO:0000259" key="1">
    <source>
        <dbReference type="PROSITE" id="PS51707"/>
    </source>
</evidence>
<dbReference type="InterPro" id="IPR008173">
    <property type="entry name" value="Adenylyl_cyclase_CyaB"/>
</dbReference>
<sequence length="180" mass="20722">MTIEYEAKVINVDLDEIVEKINACGGRKVGEAFMRRYVYDIVPGDKSKWIRLRDTGKEITLTVKKIVHDGIDGTHEVEITVDDFELTNKLLNQLGYQPKSYQENRRTSFTLNGARLEIDQWPLIPPYLEIEGDSRDHVIQVASLLGFDEVQLTGENTIKTYARYGIDLNSIKELRFQDQD</sequence>
<gene>
    <name evidence="2" type="ORF">CLV36_1021</name>
</gene>
<dbReference type="Pfam" id="PF01928">
    <property type="entry name" value="CYTH"/>
    <property type="match status" value="1"/>
</dbReference>
<reference evidence="2 3" key="1">
    <citation type="submission" date="2018-03" db="EMBL/GenBank/DDBJ databases">
        <title>Genomic Encyclopedia of Archaeal and Bacterial Type Strains, Phase II (KMG-II): from individual species to whole genera.</title>
        <authorList>
            <person name="Goeker M."/>
        </authorList>
    </citation>
    <scope>NUCLEOTIDE SEQUENCE [LARGE SCALE GENOMIC DNA]</scope>
    <source>
        <strain evidence="2 3">RHA1</strain>
    </source>
</reference>
<evidence type="ECO:0000313" key="2">
    <source>
        <dbReference type="EMBL" id="PRZ16297.1"/>
    </source>
</evidence>
<dbReference type="Gene3D" id="2.40.320.10">
    <property type="entry name" value="Hypothetical Protein Pfu-838710-001"/>
    <property type="match status" value="1"/>
</dbReference>
<organism evidence="2 3">
    <name type="scientific">Laceyella sediminis</name>
    <dbReference type="NCBI Taxonomy" id="573074"/>
    <lineage>
        <taxon>Bacteria</taxon>
        <taxon>Bacillati</taxon>
        <taxon>Bacillota</taxon>
        <taxon>Bacilli</taxon>
        <taxon>Bacillales</taxon>
        <taxon>Thermoactinomycetaceae</taxon>
        <taxon>Laceyella</taxon>
    </lineage>
</organism>
<name>A0ABX5ET22_9BACL</name>
<dbReference type="Proteomes" id="UP000238836">
    <property type="component" value="Unassembled WGS sequence"/>
</dbReference>
<dbReference type="InterPro" id="IPR023577">
    <property type="entry name" value="CYTH_domain"/>
</dbReference>
<dbReference type="PROSITE" id="PS51707">
    <property type="entry name" value="CYTH"/>
    <property type="match status" value="1"/>
</dbReference>
<evidence type="ECO:0000313" key="3">
    <source>
        <dbReference type="Proteomes" id="UP000238836"/>
    </source>
</evidence>
<keyword evidence="3" id="KW-1185">Reference proteome</keyword>
<comment type="caution">
    <text evidence="2">The sequence shown here is derived from an EMBL/GenBank/DDBJ whole genome shotgun (WGS) entry which is preliminary data.</text>
</comment>
<dbReference type="SUPFAM" id="SSF55154">
    <property type="entry name" value="CYTH-like phosphatases"/>
    <property type="match status" value="1"/>
</dbReference>
<dbReference type="EMBL" id="PVTZ01000002">
    <property type="protein sequence ID" value="PRZ16297.1"/>
    <property type="molecule type" value="Genomic_DNA"/>
</dbReference>
<dbReference type="InterPro" id="IPR033469">
    <property type="entry name" value="CYTH-like_dom_sf"/>
</dbReference>
<protein>
    <submittedName>
        <fullName evidence="2">Adenylate cyclase class 2</fullName>
    </submittedName>
</protein>
<dbReference type="CDD" id="cd07890">
    <property type="entry name" value="CYTH-like_AC_IV-like"/>
    <property type="match status" value="1"/>
</dbReference>
<proteinExistence type="predicted"/>
<accession>A0ABX5ET22</accession>